<evidence type="ECO:0000313" key="4">
    <source>
        <dbReference type="EMBL" id="KQH80005.1"/>
    </source>
</evidence>
<dbReference type="RefSeq" id="WP_055577116.1">
    <property type="nucleotide sequence ID" value="NZ_JACKSU010000091.1"/>
</dbReference>
<dbReference type="SUPFAM" id="SSF53067">
    <property type="entry name" value="Actin-like ATPase domain"/>
    <property type="match status" value="1"/>
</dbReference>
<dbReference type="Proteomes" id="UP000051677">
    <property type="component" value="Unassembled WGS sequence"/>
</dbReference>
<dbReference type="AlphaFoldDB" id="A0A0Q2QJH2"/>
<feature type="region of interest" description="Disordered" evidence="1">
    <location>
        <begin position="344"/>
        <end position="381"/>
    </location>
</feature>
<keyword evidence="2" id="KW-0472">Membrane</keyword>
<sequence>MDTVLGVSMAPSKVQMVLVEGENADGVTVDQDNFEIESTDDAAPSAGVDQVISAILGTREGAAESGYQLLTTGVSYRDQFDAAALRDALASRKIENVMLVSAFLAAAALAQTVGNATGYTQTALLFVEPDTATLAVVDTADGSIADVHRRPLPDDDDEAMAELVQLVSDAEALDEHPDGVFLVGSGVDVPLIKPVLQTATSLPLYAPEEPETALARGAALASANAPLFASSTAAMAYAQDPDSGMLDPNAIAPPPISVADTLGPVDEGVAYNAGADDEADTHTAVRGQQNSITGPVADTGADADEQGRKLFWLPGSAFIAVFVVGVVALVMALAISVRPMNNQHPSPGQNMVTPTKQAPPVPAAPAPAAPAPAVPAPAAPAPEVPVPAAPAPAPVPVAPAPEVQVPAAPVPAPAPVAPVPAPVPVAPVPVAPVPAPVPVAPAAPPPLPVPPIIVPLPPIFGPPGHGGGGRGGGDRGGEGHGGEGRGGGGLIPGIPGLPGFTH</sequence>
<feature type="region of interest" description="Disordered" evidence="1">
    <location>
        <begin position="461"/>
        <end position="502"/>
    </location>
</feature>
<feature type="domain" description="DUF7159" evidence="3">
    <location>
        <begin position="2"/>
        <end position="233"/>
    </location>
</feature>
<name>A0A0Q2QJH2_MYCGO</name>
<dbReference type="EMBL" id="LKTM01000051">
    <property type="protein sequence ID" value="KQH80005.1"/>
    <property type="molecule type" value="Genomic_DNA"/>
</dbReference>
<gene>
    <name evidence="5" type="ORF">A9W98_14795</name>
    <name evidence="4" type="ORF">AO501_11885</name>
    <name evidence="6" type="ORF">AWC08_33040</name>
</gene>
<reference evidence="4 7" key="1">
    <citation type="submission" date="2015-10" db="EMBL/GenBank/DDBJ databases">
        <title>Mycobacterium gordonae draft genome assembly.</title>
        <authorList>
            <person name="Ustinova V."/>
            <person name="Smirnova T."/>
            <person name="Blagodatskikh K."/>
            <person name="Varlamov D."/>
            <person name="Larionova E."/>
            <person name="Chernousova L."/>
        </authorList>
    </citation>
    <scope>NUCLEOTIDE SEQUENCE [LARGE SCALE GENOMIC DNA]</scope>
    <source>
        <strain evidence="4 7">CTRI 14-8773</strain>
    </source>
</reference>
<evidence type="ECO:0000313" key="9">
    <source>
        <dbReference type="Proteomes" id="UP000193928"/>
    </source>
</evidence>
<dbReference type="EMBL" id="LQOY01000158">
    <property type="protein sequence ID" value="ORV77343.1"/>
    <property type="molecule type" value="Genomic_DNA"/>
</dbReference>
<feature type="compositionally biased region" description="Polar residues" evidence="1">
    <location>
        <begin position="344"/>
        <end position="356"/>
    </location>
</feature>
<evidence type="ECO:0000313" key="7">
    <source>
        <dbReference type="Proteomes" id="UP000051677"/>
    </source>
</evidence>
<accession>A0A0Q2QJH2</accession>
<dbReference type="Proteomes" id="UP000093757">
    <property type="component" value="Unassembled WGS sequence"/>
</dbReference>
<keyword evidence="2" id="KW-1133">Transmembrane helix</keyword>
<feature type="transmembrane region" description="Helical" evidence="2">
    <location>
        <begin position="311"/>
        <end position="335"/>
    </location>
</feature>
<dbReference type="Proteomes" id="UP000193928">
    <property type="component" value="Unassembled WGS sequence"/>
</dbReference>
<keyword evidence="9" id="KW-1185">Reference proteome</keyword>
<keyword evidence="2" id="KW-0812">Transmembrane</keyword>
<evidence type="ECO:0000256" key="1">
    <source>
        <dbReference type="SAM" id="MobiDB-lite"/>
    </source>
</evidence>
<dbReference type="EMBL" id="MAEM01000184">
    <property type="protein sequence ID" value="OBS02461.1"/>
    <property type="molecule type" value="Genomic_DNA"/>
</dbReference>
<reference evidence="5 8" key="3">
    <citation type="submission" date="2016-06" db="EMBL/GenBank/DDBJ databases">
        <authorList>
            <person name="Kjaerup R.B."/>
            <person name="Dalgaard T.S."/>
            <person name="Juul-Madsen H.R."/>
        </authorList>
    </citation>
    <scope>NUCLEOTIDE SEQUENCE [LARGE SCALE GENOMIC DNA]</scope>
    <source>
        <strain evidence="5 8">1245752.6</strain>
    </source>
</reference>
<evidence type="ECO:0000313" key="8">
    <source>
        <dbReference type="Proteomes" id="UP000093757"/>
    </source>
</evidence>
<protein>
    <recommendedName>
        <fullName evidence="3">DUF7159 domain-containing protein</fullName>
    </recommendedName>
</protein>
<dbReference type="InterPro" id="IPR043129">
    <property type="entry name" value="ATPase_NBD"/>
</dbReference>
<comment type="caution">
    <text evidence="4">The sequence shown here is derived from an EMBL/GenBank/DDBJ whole genome shotgun (WGS) entry which is preliminary data.</text>
</comment>
<feature type="compositionally biased region" description="Basic and acidic residues" evidence="1">
    <location>
        <begin position="472"/>
        <end position="483"/>
    </location>
</feature>
<dbReference type="OrthoDB" id="4764597at2"/>
<evidence type="ECO:0000259" key="3">
    <source>
        <dbReference type="Pfam" id="PF23717"/>
    </source>
</evidence>
<proteinExistence type="predicted"/>
<organism evidence="4 7">
    <name type="scientific">Mycobacterium gordonae</name>
    <dbReference type="NCBI Taxonomy" id="1778"/>
    <lineage>
        <taxon>Bacteria</taxon>
        <taxon>Bacillati</taxon>
        <taxon>Actinomycetota</taxon>
        <taxon>Actinomycetes</taxon>
        <taxon>Mycobacteriales</taxon>
        <taxon>Mycobacteriaceae</taxon>
        <taxon>Mycobacterium</taxon>
    </lineage>
</organism>
<evidence type="ECO:0000313" key="6">
    <source>
        <dbReference type="EMBL" id="ORV77343.1"/>
    </source>
</evidence>
<evidence type="ECO:0000256" key="2">
    <source>
        <dbReference type="SAM" id="Phobius"/>
    </source>
</evidence>
<feature type="compositionally biased region" description="Pro residues" evidence="1">
    <location>
        <begin position="357"/>
        <end position="381"/>
    </location>
</feature>
<feature type="compositionally biased region" description="Low complexity" evidence="1">
    <location>
        <begin position="492"/>
        <end position="502"/>
    </location>
</feature>
<dbReference type="Pfam" id="PF23717">
    <property type="entry name" value="DUF7159"/>
    <property type="match status" value="1"/>
</dbReference>
<evidence type="ECO:0000313" key="5">
    <source>
        <dbReference type="EMBL" id="OBS02461.1"/>
    </source>
</evidence>
<dbReference type="InterPro" id="IPR055583">
    <property type="entry name" value="DUF7159"/>
</dbReference>
<reference evidence="6 9" key="2">
    <citation type="submission" date="2016-01" db="EMBL/GenBank/DDBJ databases">
        <title>The new phylogeny of the genus Mycobacterium.</title>
        <authorList>
            <person name="Tarcisio F."/>
            <person name="Conor M."/>
            <person name="Antonella G."/>
            <person name="Elisabetta G."/>
            <person name="Giulia F.S."/>
            <person name="Sara T."/>
            <person name="Anna F."/>
            <person name="Clotilde B."/>
            <person name="Roberto B."/>
            <person name="Veronica D.S."/>
            <person name="Fabio R."/>
            <person name="Monica P."/>
            <person name="Olivier J."/>
            <person name="Enrico T."/>
            <person name="Nicola S."/>
        </authorList>
    </citation>
    <scope>NUCLEOTIDE SEQUENCE [LARGE SCALE GENOMIC DNA]</scope>
    <source>
        <strain evidence="6 9">DSM 44160</strain>
    </source>
</reference>